<dbReference type="RefSeq" id="WP_239671789.1">
    <property type="nucleotide sequence ID" value="NZ_CP049742.1"/>
</dbReference>
<dbReference type="EMBL" id="CP049742">
    <property type="protein sequence ID" value="QPC47121.1"/>
    <property type="molecule type" value="Genomic_DNA"/>
</dbReference>
<reference evidence="2 3" key="1">
    <citation type="submission" date="2019-07" db="EMBL/GenBank/DDBJ databases">
        <title>Genome sequence of 2 isolates from Red Sea Mangroves.</title>
        <authorList>
            <person name="Sefrji F."/>
            <person name="Michoud G."/>
            <person name="Merlino G."/>
            <person name="Daffonchio D."/>
        </authorList>
    </citation>
    <scope>NUCLEOTIDE SEQUENCE [LARGE SCALE GENOMIC DNA]</scope>
    <source>
        <strain evidence="2 3">R1DC41</strain>
    </source>
</reference>
<evidence type="ECO:0000313" key="2">
    <source>
        <dbReference type="EMBL" id="QPC47121.1"/>
    </source>
</evidence>
<evidence type="ECO:0000256" key="1">
    <source>
        <dbReference type="SAM" id="Phobius"/>
    </source>
</evidence>
<sequence length="60" mass="6373">MLQDIQLFELVNLLKPMIEVILPFLVSMALPGLIAGSLFGKDAGTIASGAGLFLYASYIS</sequence>
<dbReference type="KEGG" id="mcui:G8O30_09150"/>
<dbReference type="Proteomes" id="UP000593626">
    <property type="component" value="Chromosome"/>
</dbReference>
<keyword evidence="3" id="KW-1185">Reference proteome</keyword>
<keyword evidence="1" id="KW-1133">Transmembrane helix</keyword>
<keyword evidence="1" id="KW-0472">Membrane</keyword>
<accession>A0A7S8HG16</accession>
<name>A0A7S8HG16_9BACI</name>
<gene>
    <name evidence="2" type="ORF">G8O30_09150</name>
</gene>
<keyword evidence="1" id="KW-0812">Transmembrane</keyword>
<dbReference type="AlphaFoldDB" id="A0A7S8HG16"/>
<evidence type="ECO:0000313" key="3">
    <source>
        <dbReference type="Proteomes" id="UP000593626"/>
    </source>
</evidence>
<proteinExistence type="predicted"/>
<organism evidence="2 3">
    <name type="scientific">Mangrovibacillus cuniculi</name>
    <dbReference type="NCBI Taxonomy" id="2593652"/>
    <lineage>
        <taxon>Bacteria</taxon>
        <taxon>Bacillati</taxon>
        <taxon>Bacillota</taxon>
        <taxon>Bacilli</taxon>
        <taxon>Bacillales</taxon>
        <taxon>Bacillaceae</taxon>
        <taxon>Mangrovibacillus</taxon>
    </lineage>
</organism>
<protein>
    <submittedName>
        <fullName evidence="2">Uncharacterized protein</fullName>
    </submittedName>
</protein>
<feature type="transmembrane region" description="Helical" evidence="1">
    <location>
        <begin position="20"/>
        <end position="39"/>
    </location>
</feature>